<protein>
    <submittedName>
        <fullName evidence="1">Sec24B protein</fullName>
    </submittedName>
</protein>
<dbReference type="VEuPathDB" id="VectorBase:CQUJHB000375"/>
<keyword evidence="3" id="KW-1185">Reference proteome</keyword>
<evidence type="ECO:0000313" key="3">
    <source>
        <dbReference type="Proteomes" id="UP000002320"/>
    </source>
</evidence>
<name>B0XIA9_CULQU</name>
<dbReference type="Gene3D" id="1.20.120.730">
    <property type="entry name" value="Sec23/Sec24 helical domain"/>
    <property type="match status" value="1"/>
</dbReference>
<proteinExistence type="predicted"/>
<dbReference type="SUPFAM" id="SSF81995">
    <property type="entry name" value="beta-sandwich domain of Sec23/24"/>
    <property type="match status" value="1"/>
</dbReference>
<dbReference type="InParanoid" id="B0XIA9"/>
<dbReference type="KEGG" id="cqu:CpipJ_CPIJ019011"/>
<dbReference type="PANTHER" id="PTHR13803:SF4">
    <property type="entry name" value="SECRETORY 24CD, ISOFORM C"/>
    <property type="match status" value="1"/>
</dbReference>
<dbReference type="GO" id="GO:0090110">
    <property type="term" value="P:COPII-coated vesicle cargo loading"/>
    <property type="evidence" value="ECO:0007669"/>
    <property type="project" value="TreeGrafter"/>
</dbReference>
<dbReference type="EnsemblMetazoa" id="CPIJ019011-RA">
    <property type="protein sequence ID" value="CPIJ019011-PA"/>
    <property type="gene ID" value="CPIJ019011"/>
</dbReference>
<dbReference type="Gene3D" id="2.60.40.1670">
    <property type="entry name" value="beta-sandwich domain of Sec23/24"/>
    <property type="match status" value="2"/>
</dbReference>
<reference evidence="1" key="1">
    <citation type="submission" date="2007-03" db="EMBL/GenBank/DDBJ databases">
        <title>Annotation of Culex pipiens quinquefasciatus.</title>
        <authorList>
            <consortium name="The Broad Institute Genome Sequencing Platform"/>
            <person name="Atkinson P.W."/>
            <person name="Hemingway J."/>
            <person name="Christensen B.M."/>
            <person name="Higgs S."/>
            <person name="Kodira C."/>
            <person name="Hannick L."/>
            <person name="Megy K."/>
            <person name="O'Leary S."/>
            <person name="Pearson M."/>
            <person name="Haas B.J."/>
            <person name="Mauceli E."/>
            <person name="Wortman J.R."/>
            <person name="Lee N.H."/>
            <person name="Guigo R."/>
            <person name="Stanke M."/>
            <person name="Alvarado L."/>
            <person name="Amedeo P."/>
            <person name="Antoine C.H."/>
            <person name="Arensburger P."/>
            <person name="Bidwell S.L."/>
            <person name="Crawford M."/>
            <person name="Camaro F."/>
            <person name="Devon K."/>
            <person name="Engels R."/>
            <person name="Hammond M."/>
            <person name="Howarth C."/>
            <person name="Koehrsen M."/>
            <person name="Lawson D."/>
            <person name="Montgomery P."/>
            <person name="Nene V."/>
            <person name="Nusbaum C."/>
            <person name="Puiu D."/>
            <person name="Romero-Severson J."/>
            <person name="Severson D.W."/>
            <person name="Shumway M."/>
            <person name="Sisk P."/>
            <person name="Stolte C."/>
            <person name="Zeng Q."/>
            <person name="Eisenstadt E."/>
            <person name="Fraser-Liggett C."/>
            <person name="Strausberg R."/>
            <person name="Galagan J."/>
            <person name="Birren B."/>
            <person name="Collins F.H."/>
        </authorList>
    </citation>
    <scope>NUCLEOTIDE SEQUENCE [LARGE SCALE GENOMIC DNA]</scope>
    <source>
        <strain evidence="1">JHB</strain>
    </source>
</reference>
<evidence type="ECO:0000313" key="1">
    <source>
        <dbReference type="EMBL" id="EDS29099.1"/>
    </source>
</evidence>
<dbReference type="GO" id="GO:0070971">
    <property type="term" value="C:endoplasmic reticulum exit site"/>
    <property type="evidence" value="ECO:0007669"/>
    <property type="project" value="TreeGrafter"/>
</dbReference>
<dbReference type="OrthoDB" id="49016at2759"/>
<dbReference type="VEuPathDB" id="VectorBase:CPIJ019011"/>
<gene>
    <name evidence="2" type="primary">6053257</name>
    <name evidence="1" type="ORF">CpipJ_CPIJ019011</name>
</gene>
<dbReference type="eggNOG" id="KOG1984">
    <property type="taxonomic scope" value="Eukaryota"/>
</dbReference>
<dbReference type="AlphaFoldDB" id="B0XIA9"/>
<dbReference type="GO" id="GO:0008270">
    <property type="term" value="F:zinc ion binding"/>
    <property type="evidence" value="ECO:0007669"/>
    <property type="project" value="TreeGrafter"/>
</dbReference>
<dbReference type="InterPro" id="IPR050550">
    <property type="entry name" value="SEC23_SEC24_subfamily"/>
</dbReference>
<accession>B0XIA9</accession>
<evidence type="ECO:0000313" key="2">
    <source>
        <dbReference type="EnsemblMetazoa" id="CPIJ019011-PA"/>
    </source>
</evidence>
<dbReference type="Proteomes" id="UP000002320">
    <property type="component" value="Unassembled WGS sequence"/>
</dbReference>
<sequence>MCETLRCAVWTIFEPRNGTGFTVPYYPPALAPPVQNRLDPDSMPYSIQEISKNQRSYGGESATNAAGLDQNQGYSGQCFMRSSVSHFPVNTDMIKQSTVLFELIVSPFVRAVEKELVHPIVNFGELGPIRFTAYMCTGDVSYNKVKSGLVHLLCAEFKNNIRHLPVDEGQERASIKVHEALSLTASDGSLRRCPGNVHALLFTSCSGQRQLRVLNLSLKTCNQLVDFFRSCDLDTTNLFFTNQGLFKLQDNKP</sequence>
<dbReference type="PANTHER" id="PTHR13803">
    <property type="entry name" value="SEC24-RELATED PROTEIN"/>
    <property type="match status" value="1"/>
</dbReference>
<dbReference type="HOGENOM" id="CLU_1099418_0_0_1"/>
<reference evidence="2" key="2">
    <citation type="submission" date="2020-05" db="UniProtKB">
        <authorList>
            <consortium name="EnsemblMetazoa"/>
        </authorList>
    </citation>
    <scope>IDENTIFICATION</scope>
    <source>
        <strain evidence="2">JHB</strain>
    </source>
</reference>
<dbReference type="VEuPathDB" id="VectorBase:CQUJHB011571"/>
<dbReference type="GO" id="GO:0000149">
    <property type="term" value="F:SNARE binding"/>
    <property type="evidence" value="ECO:0007669"/>
    <property type="project" value="TreeGrafter"/>
</dbReference>
<dbReference type="STRING" id="7176.B0XIA9"/>
<dbReference type="EMBL" id="DS233281">
    <property type="protein sequence ID" value="EDS29099.1"/>
    <property type="molecule type" value="Genomic_DNA"/>
</dbReference>
<dbReference type="Gene3D" id="2.30.30.380">
    <property type="entry name" value="Zn-finger domain of Sec23/24"/>
    <property type="match status" value="1"/>
</dbReference>
<dbReference type="GO" id="GO:0030127">
    <property type="term" value="C:COPII vesicle coat"/>
    <property type="evidence" value="ECO:0007669"/>
    <property type="project" value="TreeGrafter"/>
</dbReference>
<organism>
    <name type="scientific">Culex quinquefasciatus</name>
    <name type="common">Southern house mosquito</name>
    <name type="synonym">Culex pungens</name>
    <dbReference type="NCBI Taxonomy" id="7176"/>
    <lineage>
        <taxon>Eukaryota</taxon>
        <taxon>Metazoa</taxon>
        <taxon>Ecdysozoa</taxon>
        <taxon>Arthropoda</taxon>
        <taxon>Hexapoda</taxon>
        <taxon>Insecta</taxon>
        <taxon>Pterygota</taxon>
        <taxon>Neoptera</taxon>
        <taxon>Endopterygota</taxon>
        <taxon>Diptera</taxon>
        <taxon>Nematocera</taxon>
        <taxon>Culicoidea</taxon>
        <taxon>Culicidae</taxon>
        <taxon>Culicinae</taxon>
        <taxon>Culicini</taxon>
        <taxon>Culex</taxon>
        <taxon>Culex</taxon>
    </lineage>
</organism>